<organism evidence="2 3">
    <name type="scientific">Prorocentrum cordatum</name>
    <dbReference type="NCBI Taxonomy" id="2364126"/>
    <lineage>
        <taxon>Eukaryota</taxon>
        <taxon>Sar</taxon>
        <taxon>Alveolata</taxon>
        <taxon>Dinophyceae</taxon>
        <taxon>Prorocentrales</taxon>
        <taxon>Prorocentraceae</taxon>
        <taxon>Prorocentrum</taxon>
    </lineage>
</organism>
<keyword evidence="3" id="KW-1185">Reference proteome</keyword>
<feature type="compositionally biased region" description="Basic and acidic residues" evidence="1">
    <location>
        <begin position="111"/>
        <end position="122"/>
    </location>
</feature>
<protein>
    <submittedName>
        <fullName evidence="2">Uncharacterized protein</fullName>
    </submittedName>
</protein>
<proteinExistence type="predicted"/>
<feature type="region of interest" description="Disordered" evidence="1">
    <location>
        <begin position="83"/>
        <end position="130"/>
    </location>
</feature>
<gene>
    <name evidence="2" type="ORF">PCOR1329_LOCUS84136</name>
</gene>
<sequence>MKGPKGKPAMKLIGVPMSSKVANVRTTPKVNMRDTSITIQTREAFFDSQVAGKITGHQRTITPTRKDEVRWNKAVHVPVLLDRGLDGSGSTSVPAKVTEVRAAPSQQPARIESRLDPADRRQFKPNHQFP</sequence>
<evidence type="ECO:0000313" key="2">
    <source>
        <dbReference type="EMBL" id="CAK0909818.1"/>
    </source>
</evidence>
<comment type="caution">
    <text evidence="2">The sequence shown here is derived from an EMBL/GenBank/DDBJ whole genome shotgun (WGS) entry which is preliminary data.</text>
</comment>
<evidence type="ECO:0000256" key="1">
    <source>
        <dbReference type="SAM" id="MobiDB-lite"/>
    </source>
</evidence>
<name>A0ABN9YFL4_9DINO</name>
<dbReference type="Proteomes" id="UP001189429">
    <property type="component" value="Unassembled WGS sequence"/>
</dbReference>
<evidence type="ECO:0000313" key="3">
    <source>
        <dbReference type="Proteomes" id="UP001189429"/>
    </source>
</evidence>
<accession>A0ABN9YFL4</accession>
<dbReference type="EMBL" id="CAUYUJ010022270">
    <property type="protein sequence ID" value="CAK0909818.1"/>
    <property type="molecule type" value="Genomic_DNA"/>
</dbReference>
<reference evidence="2" key="1">
    <citation type="submission" date="2023-10" db="EMBL/GenBank/DDBJ databases">
        <authorList>
            <person name="Chen Y."/>
            <person name="Shah S."/>
            <person name="Dougan E. K."/>
            <person name="Thang M."/>
            <person name="Chan C."/>
        </authorList>
    </citation>
    <scope>NUCLEOTIDE SEQUENCE [LARGE SCALE GENOMIC DNA]</scope>
</reference>